<reference evidence="6 7" key="1">
    <citation type="submission" date="2019-08" db="EMBL/GenBank/DDBJ databases">
        <title>Bradymonadales sp. TMQ4.</title>
        <authorList>
            <person name="Liang Q."/>
        </authorList>
    </citation>
    <scope>NUCLEOTIDE SEQUENCE [LARGE SCALE GENOMIC DNA]</scope>
    <source>
        <strain evidence="6 7">TMQ4</strain>
    </source>
</reference>
<gene>
    <name evidence="5 6" type="primary">rplM</name>
    <name evidence="6" type="ORF">FRC98_03930</name>
</gene>
<dbReference type="GO" id="GO:0003735">
    <property type="term" value="F:structural constituent of ribosome"/>
    <property type="evidence" value="ECO:0007669"/>
    <property type="project" value="InterPro"/>
</dbReference>
<evidence type="ECO:0000256" key="2">
    <source>
        <dbReference type="ARBA" id="ARBA00022980"/>
    </source>
</evidence>
<dbReference type="CDD" id="cd00392">
    <property type="entry name" value="Ribosomal_L13"/>
    <property type="match status" value="1"/>
</dbReference>
<comment type="caution">
    <text evidence="6">The sequence shown here is derived from an EMBL/GenBank/DDBJ whole genome shotgun (WGS) entry which is preliminary data.</text>
</comment>
<dbReference type="PANTHER" id="PTHR11545">
    <property type="entry name" value="RIBOSOMAL PROTEIN L13"/>
    <property type="match status" value="1"/>
</dbReference>
<dbReference type="RefSeq" id="WP_146980003.1">
    <property type="nucleotide sequence ID" value="NZ_VOSM01000002.1"/>
</dbReference>
<dbReference type="FunFam" id="3.90.1180.10:FF:000001">
    <property type="entry name" value="50S ribosomal protein L13"/>
    <property type="match status" value="1"/>
</dbReference>
<dbReference type="Pfam" id="PF00572">
    <property type="entry name" value="Ribosomal_L13"/>
    <property type="match status" value="1"/>
</dbReference>
<name>A0A5C6XK72_9DELT</name>
<evidence type="ECO:0000313" key="6">
    <source>
        <dbReference type="EMBL" id="TXD38057.1"/>
    </source>
</evidence>
<evidence type="ECO:0000256" key="4">
    <source>
        <dbReference type="ARBA" id="ARBA00035201"/>
    </source>
</evidence>
<dbReference type="InterPro" id="IPR005823">
    <property type="entry name" value="Ribosomal_uL13_bac-type"/>
</dbReference>
<organism evidence="6 7">
    <name type="scientific">Lujinxingia vulgaris</name>
    <dbReference type="NCBI Taxonomy" id="2600176"/>
    <lineage>
        <taxon>Bacteria</taxon>
        <taxon>Deltaproteobacteria</taxon>
        <taxon>Bradymonadales</taxon>
        <taxon>Lujinxingiaceae</taxon>
        <taxon>Lujinxingia</taxon>
    </lineage>
</organism>
<dbReference type="GO" id="GO:0022625">
    <property type="term" value="C:cytosolic large ribosomal subunit"/>
    <property type="evidence" value="ECO:0007669"/>
    <property type="project" value="TreeGrafter"/>
</dbReference>
<evidence type="ECO:0000256" key="5">
    <source>
        <dbReference type="HAMAP-Rule" id="MF_01366"/>
    </source>
</evidence>
<dbReference type="Proteomes" id="UP000321412">
    <property type="component" value="Unassembled WGS sequence"/>
</dbReference>
<proteinExistence type="inferred from homology"/>
<dbReference type="EMBL" id="VOSM01000002">
    <property type="protein sequence ID" value="TXD38057.1"/>
    <property type="molecule type" value="Genomic_DNA"/>
</dbReference>
<dbReference type="PIRSF" id="PIRSF002181">
    <property type="entry name" value="Ribosomal_L13"/>
    <property type="match status" value="1"/>
</dbReference>
<dbReference type="InterPro" id="IPR036899">
    <property type="entry name" value="Ribosomal_uL13_sf"/>
</dbReference>
<comment type="similarity">
    <text evidence="1 5">Belongs to the universal ribosomal protein uL13 family.</text>
</comment>
<evidence type="ECO:0000313" key="7">
    <source>
        <dbReference type="Proteomes" id="UP000321412"/>
    </source>
</evidence>
<dbReference type="NCBIfam" id="TIGR01066">
    <property type="entry name" value="rplM_bact"/>
    <property type="match status" value="1"/>
</dbReference>
<comment type="subunit">
    <text evidence="5">Part of the 50S ribosomal subunit.</text>
</comment>
<sequence>MKTFSAKESEVNRQWFVVDLEGETVGRAAAKIATILRGKHKPTYTPHVDCGDFVICVNADKIAFTGKKLTDKVYNRHSGYPGGLKSITAGDLLDKKPQNVITYAVQGMLPKTKLGREMIKKLKVYAGAEHPHQAQQPQALEL</sequence>
<dbReference type="AlphaFoldDB" id="A0A5C6XK72"/>
<dbReference type="GO" id="GO:0003729">
    <property type="term" value="F:mRNA binding"/>
    <property type="evidence" value="ECO:0007669"/>
    <property type="project" value="TreeGrafter"/>
</dbReference>
<keyword evidence="2 5" id="KW-0689">Ribosomal protein</keyword>
<dbReference type="GO" id="GO:0017148">
    <property type="term" value="P:negative regulation of translation"/>
    <property type="evidence" value="ECO:0007669"/>
    <property type="project" value="TreeGrafter"/>
</dbReference>
<dbReference type="PANTHER" id="PTHR11545:SF2">
    <property type="entry name" value="LARGE RIBOSOMAL SUBUNIT PROTEIN UL13M"/>
    <property type="match status" value="1"/>
</dbReference>
<dbReference type="InterPro" id="IPR005822">
    <property type="entry name" value="Ribosomal_uL13"/>
</dbReference>
<dbReference type="HAMAP" id="MF_01366">
    <property type="entry name" value="Ribosomal_uL13"/>
    <property type="match status" value="1"/>
</dbReference>
<dbReference type="OrthoDB" id="9801330at2"/>
<dbReference type="Gene3D" id="3.90.1180.10">
    <property type="entry name" value="Ribosomal protein L13"/>
    <property type="match status" value="1"/>
</dbReference>
<protein>
    <recommendedName>
        <fullName evidence="4 5">Large ribosomal subunit protein uL13</fullName>
    </recommendedName>
</protein>
<keyword evidence="3 5" id="KW-0687">Ribonucleoprotein</keyword>
<dbReference type="SUPFAM" id="SSF52161">
    <property type="entry name" value="Ribosomal protein L13"/>
    <property type="match status" value="1"/>
</dbReference>
<accession>A0A5C6XK72</accession>
<comment type="function">
    <text evidence="5">This protein is one of the early assembly proteins of the 50S ribosomal subunit, although it is not seen to bind rRNA by itself. It is important during the early stages of 50S assembly.</text>
</comment>
<keyword evidence="7" id="KW-1185">Reference proteome</keyword>
<evidence type="ECO:0000256" key="1">
    <source>
        <dbReference type="ARBA" id="ARBA00006227"/>
    </source>
</evidence>
<evidence type="ECO:0000256" key="3">
    <source>
        <dbReference type="ARBA" id="ARBA00023274"/>
    </source>
</evidence>
<dbReference type="GO" id="GO:0006412">
    <property type="term" value="P:translation"/>
    <property type="evidence" value="ECO:0007669"/>
    <property type="project" value="UniProtKB-UniRule"/>
</dbReference>